<dbReference type="AlphaFoldDB" id="A0A414B553"/>
<dbReference type="EMBL" id="QSID01000009">
    <property type="protein sequence ID" value="RHC64175.1"/>
    <property type="molecule type" value="Genomic_DNA"/>
</dbReference>
<gene>
    <name evidence="3" type="ORF">DW833_08920</name>
</gene>
<keyword evidence="4" id="KW-1185">Reference proteome</keyword>
<evidence type="ECO:0000259" key="2">
    <source>
        <dbReference type="Pfam" id="PF14550"/>
    </source>
</evidence>
<evidence type="ECO:0000313" key="3">
    <source>
        <dbReference type="EMBL" id="RHC64175.1"/>
    </source>
</evidence>
<evidence type="ECO:0000256" key="1">
    <source>
        <dbReference type="SAM" id="MobiDB-lite"/>
    </source>
</evidence>
<feature type="compositionally biased region" description="Polar residues" evidence="1">
    <location>
        <begin position="329"/>
        <end position="342"/>
    </location>
</feature>
<dbReference type="RefSeq" id="WP_118381210.1">
    <property type="nucleotide sequence ID" value="NZ_CABJFJ010000009.1"/>
</dbReference>
<evidence type="ECO:0000313" key="4">
    <source>
        <dbReference type="Proteomes" id="UP000284621"/>
    </source>
</evidence>
<proteinExistence type="predicted"/>
<dbReference type="Pfam" id="PF14550">
    <property type="entry name" value="Peptidase_S78_2"/>
    <property type="match status" value="1"/>
</dbReference>
<feature type="domain" description="Phage-like element PBSX protein XkdF" evidence="2">
    <location>
        <begin position="53"/>
        <end position="161"/>
    </location>
</feature>
<comment type="caution">
    <text evidence="3">The sequence shown here is derived from an EMBL/GenBank/DDBJ whole genome shotgun (WGS) entry which is preliminary data.</text>
</comment>
<reference evidence="3 4" key="1">
    <citation type="submission" date="2018-08" db="EMBL/GenBank/DDBJ databases">
        <title>A genome reference for cultivated species of the human gut microbiota.</title>
        <authorList>
            <person name="Zou Y."/>
            <person name="Xue W."/>
            <person name="Luo G."/>
        </authorList>
    </citation>
    <scope>NUCLEOTIDE SEQUENCE [LARGE SCALE GENOMIC DNA]</scope>
    <source>
        <strain evidence="3 4">AM34-3LB</strain>
    </source>
</reference>
<protein>
    <recommendedName>
        <fullName evidence="2">Phage-like element PBSX protein XkdF domain-containing protein</fullName>
    </recommendedName>
</protein>
<sequence>MKTMSKIAKSYEISDAKIMFVSLVDKAANKHKFLITKSQGNEADFQTYGRILKADSHYVTGIVYEPMTEDTDGNYMTEEEIEKAAHWYMKNAGDADIQHCFEKAEGVEVVESFIAKSDMEIEGQQIKKGTWIMTMEVSDDTVWDSIEKGEITGFSMGGKGNYSVVDIDISDPDNPVEKGEKKGKKGLFKALANAFGMDVVEKGAVKDQYKERIISDNFWTAYYTLSDYLLYTYNPDTGKYEAIHDEDKIREALADFNEIIMNLLNSDDSVFKSIEKAGKKMSAQNKETLQGIHDSLGAFLENFNEEDEELTKNEVEKIVNDAITKAMGSVNQTTAQNGSNPDSEVVKGDGDKNAAGAGTGLSDGITSESIEKMVNDAIQKAMQPEKVTADNIESIINEAVAKAMEPMLKSTGVSTNLNNSEEISKGADGEHYLHGFL</sequence>
<dbReference type="InterPro" id="IPR027924">
    <property type="entry name" value="XkdF"/>
</dbReference>
<accession>A0A414B553</accession>
<name>A0A414B553_9FIRM</name>
<organism evidence="3 4">
    <name type="scientific">Anaerobutyricum hallii</name>
    <dbReference type="NCBI Taxonomy" id="39488"/>
    <lineage>
        <taxon>Bacteria</taxon>
        <taxon>Bacillati</taxon>
        <taxon>Bacillota</taxon>
        <taxon>Clostridia</taxon>
        <taxon>Lachnospirales</taxon>
        <taxon>Lachnospiraceae</taxon>
        <taxon>Anaerobutyricum</taxon>
    </lineage>
</organism>
<dbReference type="Proteomes" id="UP000284621">
    <property type="component" value="Unassembled WGS sequence"/>
</dbReference>
<feature type="region of interest" description="Disordered" evidence="1">
    <location>
        <begin position="329"/>
        <end position="367"/>
    </location>
</feature>